<keyword evidence="1" id="KW-0255">Endonuclease</keyword>
<dbReference type="InterPro" id="IPR018575">
    <property type="entry name" value="Restrct_endonuc_II_Eco29kI"/>
</dbReference>
<protein>
    <submittedName>
        <fullName evidence="1">Eco29kI family restriction endonuclease</fullName>
        <ecNumber evidence="1">3.1.21.-</ecNumber>
    </submittedName>
</protein>
<sequence>MAPSPDDVTSPQFNPLGLDLLGRNLREEMDGRPRVPLDKVKPFPGAGLYALYYKGDLEIYEGLKDRDIPIYVGKASAGDSSYGDPPNMSERKLFGRIRDHRRSINEAANLDASHFDVRSLTLDDIWIVLGERALLRAYSPVLWNTVMTGFGGNPPGQGRRNARSVWDSIHPGRKRAARLLCNRNYSGSEMEKLISDGISISLMEAGEQRDKALKAFRNSPAQTIWEEAKGSGHGPKPVLVFREDVFLEENARFGFDLSTLEWELADMPEQTTTEEAALDVLEG</sequence>
<dbReference type="Pfam" id="PF09517">
    <property type="entry name" value="RE_Eco29kI"/>
    <property type="match status" value="1"/>
</dbReference>
<keyword evidence="2" id="KW-1185">Reference proteome</keyword>
<evidence type="ECO:0000313" key="1">
    <source>
        <dbReference type="EMBL" id="MCS0638703.1"/>
    </source>
</evidence>
<dbReference type="RefSeq" id="WP_258790001.1">
    <property type="nucleotide sequence ID" value="NZ_JANUGQ010000025.1"/>
</dbReference>
<gene>
    <name evidence="1" type="ORF">NX801_24215</name>
</gene>
<dbReference type="GO" id="GO:0004519">
    <property type="term" value="F:endonuclease activity"/>
    <property type="evidence" value="ECO:0007669"/>
    <property type="project" value="UniProtKB-KW"/>
</dbReference>
<dbReference type="EC" id="3.1.21.-" evidence="1"/>
<name>A0ABT2CMP6_9ACTN</name>
<reference evidence="1" key="1">
    <citation type="submission" date="2022-08" db="EMBL/GenBank/DDBJ databases">
        <authorList>
            <person name="Somphong A."/>
            <person name="Phongsopitanun W."/>
        </authorList>
    </citation>
    <scope>NUCLEOTIDE SEQUENCE</scope>
    <source>
        <strain evidence="1">LP05-1</strain>
    </source>
</reference>
<dbReference type="Proteomes" id="UP001431313">
    <property type="component" value="Unassembled WGS sequence"/>
</dbReference>
<accession>A0ABT2CMP6</accession>
<dbReference type="EMBL" id="JANUGQ010000025">
    <property type="protein sequence ID" value="MCS0638703.1"/>
    <property type="molecule type" value="Genomic_DNA"/>
</dbReference>
<keyword evidence="1" id="KW-0378">Hydrolase</keyword>
<evidence type="ECO:0000313" key="2">
    <source>
        <dbReference type="Proteomes" id="UP001431313"/>
    </source>
</evidence>
<proteinExistence type="predicted"/>
<comment type="caution">
    <text evidence="1">The sequence shown here is derived from an EMBL/GenBank/DDBJ whole genome shotgun (WGS) entry which is preliminary data.</text>
</comment>
<dbReference type="GO" id="GO:0016787">
    <property type="term" value="F:hydrolase activity"/>
    <property type="evidence" value="ECO:0007669"/>
    <property type="project" value="UniProtKB-KW"/>
</dbReference>
<organism evidence="1 2">
    <name type="scientific">Streptomyces pyxinae</name>
    <dbReference type="NCBI Taxonomy" id="2970734"/>
    <lineage>
        <taxon>Bacteria</taxon>
        <taxon>Bacillati</taxon>
        <taxon>Actinomycetota</taxon>
        <taxon>Actinomycetes</taxon>
        <taxon>Kitasatosporales</taxon>
        <taxon>Streptomycetaceae</taxon>
        <taxon>Streptomyces</taxon>
    </lineage>
</organism>
<keyword evidence="1" id="KW-0540">Nuclease</keyword>